<evidence type="ECO:0000313" key="4">
    <source>
        <dbReference type="Proteomes" id="UP000836841"/>
    </source>
</evidence>
<feature type="domain" description="Transposase-associated" evidence="2">
    <location>
        <begin position="60"/>
        <end position="131"/>
    </location>
</feature>
<dbReference type="AlphaFoldDB" id="A0AAU9RZ82"/>
<keyword evidence="4" id="KW-1185">Reference proteome</keyword>
<gene>
    <name evidence="3" type="ORF">TAV2_LOCUS10247</name>
</gene>
<dbReference type="Pfam" id="PF13963">
    <property type="entry name" value="Transpos_assoc"/>
    <property type="match status" value="1"/>
</dbReference>
<accession>A0AAU9RZ82</accession>
<proteinExistence type="predicted"/>
<dbReference type="InterPro" id="IPR029480">
    <property type="entry name" value="Transpos_assoc"/>
</dbReference>
<evidence type="ECO:0000313" key="3">
    <source>
        <dbReference type="EMBL" id="CAH2053255.1"/>
    </source>
</evidence>
<organism evidence="3 4">
    <name type="scientific">Thlaspi arvense</name>
    <name type="common">Field penny-cress</name>
    <dbReference type="NCBI Taxonomy" id="13288"/>
    <lineage>
        <taxon>Eukaryota</taxon>
        <taxon>Viridiplantae</taxon>
        <taxon>Streptophyta</taxon>
        <taxon>Embryophyta</taxon>
        <taxon>Tracheophyta</taxon>
        <taxon>Spermatophyta</taxon>
        <taxon>Magnoliopsida</taxon>
        <taxon>eudicotyledons</taxon>
        <taxon>Gunneridae</taxon>
        <taxon>Pentapetalae</taxon>
        <taxon>rosids</taxon>
        <taxon>malvids</taxon>
        <taxon>Brassicales</taxon>
        <taxon>Brassicaceae</taxon>
        <taxon>Thlaspideae</taxon>
        <taxon>Thlaspi</taxon>
    </lineage>
</organism>
<dbReference type="EMBL" id="OU466859">
    <property type="protein sequence ID" value="CAH2053255.1"/>
    <property type="molecule type" value="Genomic_DNA"/>
</dbReference>
<protein>
    <recommendedName>
        <fullName evidence="2">Transposase-associated domain-containing protein</fullName>
    </recommendedName>
</protein>
<feature type="non-terminal residue" evidence="3">
    <location>
        <position position="270"/>
    </location>
</feature>
<sequence length="270" mass="30891">SFLSNQGSPFVSLRSGISVRFTPSDRVSSSRISIRFSPVKDLRSFHSVRSSLIFTVDIDKSWISKPHLSQEYINGVEGFLDFAFSNSDATMLKSPCSWCSLVKYKYREDIRRDLMYHGFIPTYTNWHFHGEQFNIIETSISIESQIDNSLNEDSTMNLIDNSLNEDSTMNLLDDVFPKCGRHFNERAGSSNQPLNEEEAADQAPNSDERRAFEALLADANEELYEGCTSFSKLSFMLKLYHIKSITKISDKVLVRLLPHLLRIAHPMKQK</sequence>
<evidence type="ECO:0000256" key="1">
    <source>
        <dbReference type="SAM" id="MobiDB-lite"/>
    </source>
</evidence>
<evidence type="ECO:0000259" key="2">
    <source>
        <dbReference type="Pfam" id="PF13963"/>
    </source>
</evidence>
<dbReference type="Proteomes" id="UP000836841">
    <property type="component" value="Chromosome 3"/>
</dbReference>
<name>A0AAU9RZ82_THLAR</name>
<reference evidence="3 4" key="1">
    <citation type="submission" date="2022-03" db="EMBL/GenBank/DDBJ databases">
        <authorList>
            <person name="Nunn A."/>
            <person name="Chopra R."/>
            <person name="Nunn A."/>
            <person name="Contreras Garrido A."/>
        </authorList>
    </citation>
    <scope>NUCLEOTIDE SEQUENCE [LARGE SCALE GENOMIC DNA]</scope>
</reference>
<feature type="non-terminal residue" evidence="3">
    <location>
        <position position="1"/>
    </location>
</feature>
<feature type="region of interest" description="Disordered" evidence="1">
    <location>
        <begin position="186"/>
        <end position="206"/>
    </location>
</feature>